<dbReference type="AlphaFoldDB" id="A0A0P1EL88"/>
<keyword evidence="3" id="KW-0813">Transport</keyword>
<sequence>MLDLLPPDLPQASAMLLLGTSFATSLMTAALGIGGGAIFLAVAAVLLPPAALIPVHGVVQLGSNAVRAAMFQRHILRGALPAFTIGALLGVALGGSIAVSLSPAMVQAGIGLFLLWVVLGKTPAWIGRWPIGAGAFSSFLSMFFGATGPFVAAYVKTMQLDRHTHVATHAALMTVQHGLKVAMFGALGFAYAPWAPFIAALILCGAAGTWVGKHVLGRLSDHGFHRVLNGLLILIALRLLWGGIAATF</sequence>
<keyword evidence="6 8" id="KW-1133">Transmembrane helix</keyword>
<evidence type="ECO:0000256" key="1">
    <source>
        <dbReference type="ARBA" id="ARBA00004651"/>
    </source>
</evidence>
<accession>A0A0P1EL88</accession>
<feature type="transmembrane region" description="Helical" evidence="8">
    <location>
        <begin position="228"/>
        <end position="246"/>
    </location>
</feature>
<keyword evidence="5 8" id="KW-0812">Transmembrane</keyword>
<evidence type="ECO:0000256" key="8">
    <source>
        <dbReference type="RuleBase" id="RU363041"/>
    </source>
</evidence>
<dbReference type="InterPro" id="IPR052017">
    <property type="entry name" value="TSUP"/>
</dbReference>
<dbReference type="Pfam" id="PF01925">
    <property type="entry name" value="TauE"/>
    <property type="match status" value="1"/>
</dbReference>
<comment type="similarity">
    <text evidence="2 8">Belongs to the 4-toluene sulfonate uptake permease (TSUP) (TC 2.A.102) family.</text>
</comment>
<evidence type="ECO:0000313" key="9">
    <source>
        <dbReference type="EMBL" id="CUH51234.1"/>
    </source>
</evidence>
<feature type="transmembrane region" description="Helical" evidence="8">
    <location>
        <begin position="108"/>
        <end position="126"/>
    </location>
</feature>
<evidence type="ECO:0000256" key="7">
    <source>
        <dbReference type="ARBA" id="ARBA00023136"/>
    </source>
</evidence>
<dbReference type="InterPro" id="IPR002781">
    <property type="entry name" value="TM_pro_TauE-like"/>
</dbReference>
<organism evidence="9 10">
    <name type="scientific">Shimia marina</name>
    <dbReference type="NCBI Taxonomy" id="321267"/>
    <lineage>
        <taxon>Bacteria</taxon>
        <taxon>Pseudomonadati</taxon>
        <taxon>Pseudomonadota</taxon>
        <taxon>Alphaproteobacteria</taxon>
        <taxon>Rhodobacterales</taxon>
        <taxon>Roseobacteraceae</taxon>
    </lineage>
</organism>
<evidence type="ECO:0000256" key="5">
    <source>
        <dbReference type="ARBA" id="ARBA00022692"/>
    </source>
</evidence>
<evidence type="ECO:0000256" key="6">
    <source>
        <dbReference type="ARBA" id="ARBA00022989"/>
    </source>
</evidence>
<comment type="subcellular location">
    <subcellularLocation>
        <location evidence="1 8">Cell membrane</location>
        <topology evidence="1 8">Multi-pass membrane protein</topology>
    </subcellularLocation>
</comment>
<gene>
    <name evidence="9" type="ORF">SHM7688_00668</name>
</gene>
<dbReference type="OrthoDB" id="8478323at2"/>
<keyword evidence="4 8" id="KW-1003">Cell membrane</keyword>
<feature type="transmembrane region" description="Helical" evidence="8">
    <location>
        <begin position="38"/>
        <end position="59"/>
    </location>
</feature>
<name>A0A0P1EL88_9RHOB</name>
<feature type="transmembrane region" description="Helical" evidence="8">
    <location>
        <begin position="132"/>
        <end position="155"/>
    </location>
</feature>
<dbReference type="EMBL" id="CYPW01000006">
    <property type="protein sequence ID" value="CUH51234.1"/>
    <property type="molecule type" value="Genomic_DNA"/>
</dbReference>
<feature type="transmembrane region" description="Helical" evidence="8">
    <location>
        <begin position="79"/>
        <end position="101"/>
    </location>
</feature>
<dbReference type="PANTHER" id="PTHR30269">
    <property type="entry name" value="TRANSMEMBRANE PROTEIN YFCA"/>
    <property type="match status" value="1"/>
</dbReference>
<keyword evidence="10" id="KW-1185">Reference proteome</keyword>
<evidence type="ECO:0000256" key="4">
    <source>
        <dbReference type="ARBA" id="ARBA00022475"/>
    </source>
</evidence>
<evidence type="ECO:0000313" key="10">
    <source>
        <dbReference type="Proteomes" id="UP000054823"/>
    </source>
</evidence>
<keyword evidence="7 8" id="KW-0472">Membrane</keyword>
<dbReference type="GO" id="GO:0005886">
    <property type="term" value="C:plasma membrane"/>
    <property type="evidence" value="ECO:0007669"/>
    <property type="project" value="UniProtKB-SubCell"/>
</dbReference>
<dbReference type="Proteomes" id="UP000054823">
    <property type="component" value="Unassembled WGS sequence"/>
</dbReference>
<dbReference type="PANTHER" id="PTHR30269:SF37">
    <property type="entry name" value="MEMBRANE TRANSPORTER PROTEIN"/>
    <property type="match status" value="1"/>
</dbReference>
<dbReference type="STRING" id="321267.SHM7688_00668"/>
<evidence type="ECO:0000256" key="2">
    <source>
        <dbReference type="ARBA" id="ARBA00009142"/>
    </source>
</evidence>
<feature type="transmembrane region" description="Helical" evidence="8">
    <location>
        <begin position="197"/>
        <end position="216"/>
    </location>
</feature>
<proteinExistence type="inferred from homology"/>
<evidence type="ECO:0000256" key="3">
    <source>
        <dbReference type="ARBA" id="ARBA00022448"/>
    </source>
</evidence>
<dbReference type="RefSeq" id="WP_058238567.1">
    <property type="nucleotide sequence ID" value="NZ_CYPW01000006.1"/>
</dbReference>
<reference evidence="9 10" key="1">
    <citation type="submission" date="2015-09" db="EMBL/GenBank/DDBJ databases">
        <authorList>
            <consortium name="Swine Surveillance"/>
        </authorList>
    </citation>
    <scope>NUCLEOTIDE SEQUENCE [LARGE SCALE GENOMIC DNA]</scope>
    <source>
        <strain evidence="9 10">CECT 7688</strain>
    </source>
</reference>
<protein>
    <recommendedName>
        <fullName evidence="8">Probable membrane transporter protein</fullName>
    </recommendedName>
</protein>